<dbReference type="InterPro" id="IPR052661">
    <property type="entry name" value="Ras-like_GTPase_Reg"/>
</dbReference>
<proteinExistence type="predicted"/>
<sequence length="219" mass="25572">MCDINDAIQIAVLGDKSVGKTAIIRQWLFNDFHIQYHETHMATYHFTALYNGDRLFHIRIIDTPRFDENDPDPQNEWVKLYCFRRCALFLMVFDISREETFSYIKQLYREIVSVRNGLSRSSIDDDTLTATVPIILVANKADLINLDQRYSNVTLANSREITNFAKKTLKANTIQCSAKYNWHLVLLFKEVCRMLERVEDNVGQKGLHHGRRQKHCSIS</sequence>
<protein>
    <submittedName>
        <fullName evidence="2">Uncharacterized protein</fullName>
    </submittedName>
</protein>
<dbReference type="Proteomes" id="UP000677228">
    <property type="component" value="Unassembled WGS sequence"/>
</dbReference>
<gene>
    <name evidence="2" type="ORF">GPM918_LOCUS25284</name>
    <name evidence="1" type="ORF">OVA965_LOCUS12826</name>
    <name evidence="4" type="ORF">SRO942_LOCUS25288</name>
    <name evidence="3" type="ORF">TMI583_LOCUS12829</name>
</gene>
<dbReference type="AlphaFoldDB" id="A0A814YQN8"/>
<dbReference type="SUPFAM" id="SSF52540">
    <property type="entry name" value="P-loop containing nucleoside triphosphate hydrolases"/>
    <property type="match status" value="1"/>
</dbReference>
<evidence type="ECO:0000313" key="5">
    <source>
        <dbReference type="Proteomes" id="UP000663829"/>
    </source>
</evidence>
<comment type="caution">
    <text evidence="2">The sequence shown here is derived from an EMBL/GenBank/DDBJ whole genome shotgun (WGS) entry which is preliminary data.</text>
</comment>
<dbReference type="InterPro" id="IPR027417">
    <property type="entry name" value="P-loop_NTPase"/>
</dbReference>
<dbReference type="SMART" id="SM00173">
    <property type="entry name" value="RAS"/>
    <property type="match status" value="1"/>
</dbReference>
<evidence type="ECO:0000313" key="3">
    <source>
        <dbReference type="EMBL" id="CAF3737386.1"/>
    </source>
</evidence>
<dbReference type="OrthoDB" id="299781at2759"/>
<evidence type="ECO:0000313" key="4">
    <source>
        <dbReference type="EMBL" id="CAF3995866.1"/>
    </source>
</evidence>
<dbReference type="EMBL" id="CAJNOK010005233">
    <property type="protein sequence ID" value="CAF0965449.1"/>
    <property type="molecule type" value="Genomic_DNA"/>
</dbReference>
<dbReference type="EMBL" id="CAJNOQ010009759">
    <property type="protein sequence ID" value="CAF1233326.1"/>
    <property type="molecule type" value="Genomic_DNA"/>
</dbReference>
<dbReference type="PROSITE" id="PS51421">
    <property type="entry name" value="RAS"/>
    <property type="match status" value="1"/>
</dbReference>
<dbReference type="GO" id="GO:0005525">
    <property type="term" value="F:GTP binding"/>
    <property type="evidence" value="ECO:0007669"/>
    <property type="project" value="InterPro"/>
</dbReference>
<dbReference type="EMBL" id="CAJOBC010009764">
    <property type="protein sequence ID" value="CAF3995866.1"/>
    <property type="molecule type" value="Genomic_DNA"/>
</dbReference>
<name>A0A814YQN8_9BILA</name>
<dbReference type="PANTHER" id="PTHR46350:SF2">
    <property type="entry name" value="RAS LIKE FAMILY 10 MEMBER B"/>
    <property type="match status" value="1"/>
</dbReference>
<reference evidence="2" key="1">
    <citation type="submission" date="2021-02" db="EMBL/GenBank/DDBJ databases">
        <authorList>
            <person name="Nowell W R."/>
        </authorList>
    </citation>
    <scope>NUCLEOTIDE SEQUENCE</scope>
</reference>
<dbReference type="InterPro" id="IPR001806">
    <property type="entry name" value="Small_GTPase"/>
</dbReference>
<dbReference type="Proteomes" id="UP000663829">
    <property type="component" value="Unassembled WGS sequence"/>
</dbReference>
<keyword evidence="5" id="KW-1185">Reference proteome</keyword>
<organism evidence="2 5">
    <name type="scientific">Didymodactylos carnosus</name>
    <dbReference type="NCBI Taxonomy" id="1234261"/>
    <lineage>
        <taxon>Eukaryota</taxon>
        <taxon>Metazoa</taxon>
        <taxon>Spiralia</taxon>
        <taxon>Gnathifera</taxon>
        <taxon>Rotifera</taxon>
        <taxon>Eurotatoria</taxon>
        <taxon>Bdelloidea</taxon>
        <taxon>Philodinida</taxon>
        <taxon>Philodinidae</taxon>
        <taxon>Didymodactylos</taxon>
    </lineage>
</organism>
<dbReference type="Pfam" id="PF00071">
    <property type="entry name" value="Ras"/>
    <property type="match status" value="1"/>
</dbReference>
<dbReference type="Gene3D" id="3.40.50.300">
    <property type="entry name" value="P-loop containing nucleotide triphosphate hydrolases"/>
    <property type="match status" value="1"/>
</dbReference>
<evidence type="ECO:0000313" key="2">
    <source>
        <dbReference type="EMBL" id="CAF1233326.1"/>
    </source>
</evidence>
<dbReference type="PROSITE" id="PS51419">
    <property type="entry name" value="RAB"/>
    <property type="match status" value="1"/>
</dbReference>
<evidence type="ECO:0000313" key="1">
    <source>
        <dbReference type="EMBL" id="CAF0965449.1"/>
    </source>
</evidence>
<dbReference type="SMART" id="SM00175">
    <property type="entry name" value="RAB"/>
    <property type="match status" value="1"/>
</dbReference>
<dbReference type="Proteomes" id="UP000682733">
    <property type="component" value="Unassembled WGS sequence"/>
</dbReference>
<dbReference type="PANTHER" id="PTHR46350">
    <property type="entry name" value="RAS LIKE FAMILY 10 MEMBER B-RELATED"/>
    <property type="match status" value="1"/>
</dbReference>
<dbReference type="PRINTS" id="PR00449">
    <property type="entry name" value="RASTRNSFRMNG"/>
</dbReference>
<dbReference type="Proteomes" id="UP000681722">
    <property type="component" value="Unassembled WGS sequence"/>
</dbReference>
<dbReference type="GO" id="GO:0003924">
    <property type="term" value="F:GTPase activity"/>
    <property type="evidence" value="ECO:0007669"/>
    <property type="project" value="InterPro"/>
</dbReference>
<accession>A0A814YQN8</accession>
<dbReference type="EMBL" id="CAJOBA010005238">
    <property type="protein sequence ID" value="CAF3737386.1"/>
    <property type="molecule type" value="Genomic_DNA"/>
</dbReference>